<organism evidence="1 2">
    <name type="scientific">Nonomuraea soli</name>
    <dbReference type="NCBI Taxonomy" id="1032476"/>
    <lineage>
        <taxon>Bacteria</taxon>
        <taxon>Bacillati</taxon>
        <taxon>Actinomycetota</taxon>
        <taxon>Actinomycetes</taxon>
        <taxon>Streptosporangiales</taxon>
        <taxon>Streptosporangiaceae</taxon>
        <taxon>Nonomuraea</taxon>
    </lineage>
</organism>
<dbReference type="RefSeq" id="WP_246379886.1">
    <property type="nucleotide sequence ID" value="NZ_BAABAM010000009.1"/>
</dbReference>
<dbReference type="Pfam" id="PF20062">
    <property type="entry name" value="DUF6461"/>
    <property type="match status" value="1"/>
</dbReference>
<keyword evidence="2" id="KW-1185">Reference proteome</keyword>
<evidence type="ECO:0000313" key="2">
    <source>
        <dbReference type="Proteomes" id="UP000530928"/>
    </source>
</evidence>
<dbReference type="EMBL" id="JACDUR010000007">
    <property type="protein sequence ID" value="MBA2895487.1"/>
    <property type="molecule type" value="Genomic_DNA"/>
</dbReference>
<protein>
    <submittedName>
        <fullName evidence="1">Uncharacterized protein</fullName>
    </submittedName>
</protein>
<dbReference type="InterPro" id="IPR045592">
    <property type="entry name" value="DUF6461"/>
</dbReference>
<dbReference type="Proteomes" id="UP000530928">
    <property type="component" value="Unassembled WGS sequence"/>
</dbReference>
<gene>
    <name evidence="1" type="ORF">HNR30_006873</name>
</gene>
<evidence type="ECO:0000313" key="1">
    <source>
        <dbReference type="EMBL" id="MBA2895487.1"/>
    </source>
</evidence>
<accession>A0A7W0CQP9</accession>
<dbReference type="AlphaFoldDB" id="A0A7W0CQP9"/>
<name>A0A7W0CQP9_9ACTN</name>
<comment type="caution">
    <text evidence="1">The sequence shown here is derived from an EMBL/GenBank/DDBJ whole genome shotgun (WGS) entry which is preliminary data.</text>
</comment>
<proteinExistence type="predicted"/>
<sequence>MSPISGIDALGEIYCVSFVRGLSPEEALRRFGIDEETLEEGLPFDELDERSAENMPDDGAGYVAAAKVGDWTVIVEPGGWRLAADSEKFRPVSRGTELVAVCRHDYAEDSFAYIVDGTPALWFDPARPEDGSEHFTAMMNEVGFSEEDPMGSSFALAARITGLGDVDLRALSYLGADPDDL</sequence>
<reference evidence="1 2" key="1">
    <citation type="submission" date="2020-07" db="EMBL/GenBank/DDBJ databases">
        <title>Genomic Encyclopedia of Type Strains, Phase IV (KMG-IV): sequencing the most valuable type-strain genomes for metagenomic binning, comparative biology and taxonomic classification.</title>
        <authorList>
            <person name="Goeker M."/>
        </authorList>
    </citation>
    <scope>NUCLEOTIDE SEQUENCE [LARGE SCALE GENOMIC DNA]</scope>
    <source>
        <strain evidence="1 2">DSM 45533</strain>
    </source>
</reference>